<dbReference type="InterPro" id="IPR045357">
    <property type="entry name" value="Aminopeptidase_N-like_N"/>
</dbReference>
<dbReference type="Gene3D" id="3.30.2010.30">
    <property type="match status" value="1"/>
</dbReference>
<dbReference type="Pfam" id="PF09127">
    <property type="entry name" value="Leuk-A4-hydro_C"/>
    <property type="match status" value="1"/>
</dbReference>
<dbReference type="GO" id="GO:0008237">
    <property type="term" value="F:metallopeptidase activity"/>
    <property type="evidence" value="ECO:0007669"/>
    <property type="project" value="UniProtKB-KW"/>
</dbReference>
<dbReference type="FunFam" id="3.30.2010.30:FF:000001">
    <property type="entry name" value="Leukotriene A(4) hydrolase"/>
    <property type="match status" value="1"/>
</dbReference>
<evidence type="ECO:0000259" key="12">
    <source>
        <dbReference type="SMART" id="SM01263"/>
    </source>
</evidence>
<accession>A0A078B178</accession>
<dbReference type="CDD" id="cd09599">
    <property type="entry name" value="M1_LTA4H"/>
    <property type="match status" value="1"/>
</dbReference>
<feature type="binding site" evidence="10">
    <location>
        <begin position="135"/>
        <end position="137"/>
    </location>
    <ligand>
        <name>a peptide</name>
        <dbReference type="ChEBI" id="CHEBI:60466"/>
    </ligand>
</feature>
<feature type="binding site" evidence="11">
    <location>
        <position position="320"/>
    </location>
    <ligand>
        <name>Zn(2+)</name>
        <dbReference type="ChEBI" id="CHEBI:29105"/>
        <note>catalytic</note>
    </ligand>
</feature>
<dbReference type="InterPro" id="IPR014782">
    <property type="entry name" value="Peptidase_M1_dom"/>
</dbReference>
<dbReference type="InterPro" id="IPR027268">
    <property type="entry name" value="Peptidase_M4/M1_CTD_sf"/>
</dbReference>
<dbReference type="SUPFAM" id="SSF55486">
    <property type="entry name" value="Metalloproteases ('zincins'), catalytic domain"/>
    <property type="match status" value="1"/>
</dbReference>
<dbReference type="InterPro" id="IPR001930">
    <property type="entry name" value="Peptidase_M1"/>
</dbReference>
<keyword evidence="8" id="KW-0482">Metalloprotease</keyword>
<dbReference type="InterPro" id="IPR015211">
    <property type="entry name" value="Peptidase_M1_C"/>
</dbReference>
<dbReference type="GO" id="GO:0005829">
    <property type="term" value="C:cytosol"/>
    <property type="evidence" value="ECO:0007669"/>
    <property type="project" value="TreeGrafter"/>
</dbReference>
<evidence type="ECO:0000256" key="2">
    <source>
        <dbReference type="ARBA" id="ARBA00010136"/>
    </source>
</evidence>
<dbReference type="Proteomes" id="UP000039865">
    <property type="component" value="Unassembled WGS sequence"/>
</dbReference>
<dbReference type="InterPro" id="IPR038502">
    <property type="entry name" value="M1_LTA-4_hydro/amino_C_sf"/>
</dbReference>
<name>A0A078B178_STYLE</name>
<dbReference type="Gene3D" id="1.10.390.10">
    <property type="entry name" value="Neutral Protease Domain 2"/>
    <property type="match status" value="1"/>
</dbReference>
<dbReference type="Gene3D" id="1.25.40.320">
    <property type="entry name" value="Peptidase M1, leukotriene A4 hydrolase/aminopeptidase C-terminal domain"/>
    <property type="match status" value="1"/>
</dbReference>
<dbReference type="AlphaFoldDB" id="A0A078B178"/>
<evidence type="ECO:0000256" key="11">
    <source>
        <dbReference type="PIRSR" id="PIRSR634015-3"/>
    </source>
</evidence>
<evidence type="ECO:0000256" key="3">
    <source>
        <dbReference type="ARBA" id="ARBA00022490"/>
    </source>
</evidence>
<feature type="active site" description="Proton acceptor" evidence="9">
    <location>
        <position position="298"/>
    </location>
</feature>
<evidence type="ECO:0000256" key="6">
    <source>
        <dbReference type="ARBA" id="ARBA00022801"/>
    </source>
</evidence>
<dbReference type="InterPro" id="IPR049980">
    <property type="entry name" value="LTA4H_cat"/>
</dbReference>
<dbReference type="EMBL" id="CCKQ01015291">
    <property type="protein sequence ID" value="CDW87112.1"/>
    <property type="molecule type" value="Genomic_DNA"/>
</dbReference>
<dbReference type="Pfam" id="PF17900">
    <property type="entry name" value="Peptidase_M1_N"/>
    <property type="match status" value="1"/>
</dbReference>
<feature type="binding site" evidence="10">
    <location>
        <begin position="268"/>
        <end position="273"/>
    </location>
    <ligand>
        <name>a peptide</name>
        <dbReference type="ChEBI" id="CHEBI:60466"/>
    </ligand>
</feature>
<dbReference type="InterPro" id="IPR034015">
    <property type="entry name" value="M1_LTA4H"/>
</dbReference>
<evidence type="ECO:0000256" key="10">
    <source>
        <dbReference type="PIRSR" id="PIRSR634015-2"/>
    </source>
</evidence>
<dbReference type="PANTHER" id="PTHR45726">
    <property type="entry name" value="LEUKOTRIENE A-4 HYDROLASE"/>
    <property type="match status" value="1"/>
</dbReference>
<feature type="binding site" evidence="11">
    <location>
        <position position="301"/>
    </location>
    <ligand>
        <name>Zn(2+)</name>
        <dbReference type="ChEBI" id="CHEBI:29105"/>
        <note>catalytic</note>
    </ligand>
</feature>
<keyword evidence="6" id="KW-0378">Hydrolase</keyword>
<dbReference type="SMART" id="SM01263">
    <property type="entry name" value="Leuk-A4-hydro_C"/>
    <property type="match status" value="1"/>
</dbReference>
<comment type="cofactor">
    <cofactor evidence="11">
        <name>Zn(2+)</name>
        <dbReference type="ChEBI" id="CHEBI:29105"/>
    </cofactor>
    <text evidence="11">Binds 1 zinc ion per subunit.</text>
</comment>
<proteinExistence type="inferred from homology"/>
<dbReference type="InterPro" id="IPR016024">
    <property type="entry name" value="ARM-type_fold"/>
</dbReference>
<evidence type="ECO:0000256" key="7">
    <source>
        <dbReference type="ARBA" id="ARBA00022833"/>
    </source>
</evidence>
<dbReference type="GO" id="GO:0008270">
    <property type="term" value="F:zinc ion binding"/>
    <property type="evidence" value="ECO:0007669"/>
    <property type="project" value="InterPro"/>
</dbReference>
<organism evidence="13 14">
    <name type="scientific">Stylonychia lemnae</name>
    <name type="common">Ciliate</name>
    <dbReference type="NCBI Taxonomy" id="5949"/>
    <lineage>
        <taxon>Eukaryota</taxon>
        <taxon>Sar</taxon>
        <taxon>Alveolata</taxon>
        <taxon>Ciliophora</taxon>
        <taxon>Intramacronucleata</taxon>
        <taxon>Spirotrichea</taxon>
        <taxon>Stichotrichia</taxon>
        <taxon>Sporadotrichida</taxon>
        <taxon>Oxytrichidae</taxon>
        <taxon>Stylonychinae</taxon>
        <taxon>Stylonychia</taxon>
    </lineage>
</organism>
<dbReference type="OrthoDB" id="10031169at2759"/>
<comment type="similarity">
    <text evidence="2">Belongs to the peptidase M1 family.</text>
</comment>
<feature type="binding site" evidence="10">
    <location>
        <begin position="572"/>
        <end position="574"/>
    </location>
    <ligand>
        <name>a peptide</name>
        <dbReference type="ChEBI" id="CHEBI:60466"/>
    </ligand>
</feature>
<dbReference type="Pfam" id="PF01433">
    <property type="entry name" value="Peptidase_M1"/>
    <property type="match status" value="1"/>
</dbReference>
<evidence type="ECO:0000313" key="13">
    <source>
        <dbReference type="EMBL" id="CDW87112.1"/>
    </source>
</evidence>
<evidence type="ECO:0000313" key="14">
    <source>
        <dbReference type="Proteomes" id="UP000039865"/>
    </source>
</evidence>
<dbReference type="SUPFAM" id="SSF63737">
    <property type="entry name" value="Leukotriene A4 hydrolase N-terminal domain"/>
    <property type="match status" value="1"/>
</dbReference>
<gene>
    <name evidence="13" type="primary">Contig11905.g12739</name>
    <name evidence="13" type="ORF">STYLEM_16214</name>
</gene>
<dbReference type="GO" id="GO:0006508">
    <property type="term" value="P:proteolysis"/>
    <property type="evidence" value="ECO:0007669"/>
    <property type="project" value="UniProtKB-KW"/>
</dbReference>
<keyword evidence="7 11" id="KW-0862">Zinc</keyword>
<dbReference type="OMA" id="QLMDLDD"/>
<feature type="binding site" evidence="11">
    <location>
        <position position="297"/>
    </location>
    <ligand>
        <name>Zn(2+)</name>
        <dbReference type="ChEBI" id="CHEBI:29105"/>
        <note>catalytic</note>
    </ligand>
</feature>
<evidence type="ECO:0000256" key="1">
    <source>
        <dbReference type="ARBA" id="ARBA00004496"/>
    </source>
</evidence>
<sequence length="641" mass="72243">MDGSSYSNVEFIQTRNFDLDISVDFDKKSLSGTNTLTLQAVKDKVGEVILDFQGMTISLAEVYSDEQKKFLTAPITTQDFPVLGSAAKITLPSILAKDDKVVVRVTYATNDQAQAINWLTEAQTTTKTLKYLFTQCEPIHCRSVAPLQDTPSIKATYSAKVTVADPYVVKMSANETAPVKNPDQKTTTYNFQNSIQMPSYLLAMAVGNLAYKSTGPRTGVVAEPGPDALDRYVKELEDLETFLNTTEKYLTHYIWGSYTVLVLPASFPYGGMENPLLTFASPTIIVGDKSQVYVATHEIAHSWTGNQVTCKDWSNMWLNEGFTVFEERKVSGQLNGANFAKIEAQLGNVSLWVDIENYGETNSYSSLYPVLNGASPDDSFSQLPYDKGFQFLTYLETLVGEEAFQKFIQTYVLKYTQQSVTYLDLKATWEDYINTNFKDNATTILGLVDWVAWVTKPGANPSVYNVSFETDEAKEFEALADSYIDLKGKSHPDGWDKYLSVKDPQLKIIFLNRLVDRQDDVTLDLMKLVDADFNCTWDKNPEIGQRWLPLAIAVQYNDAIEGAHHYVSYLGRMKYINPVYIALVKNGRRDLANKWFKENLDFYHPIAVANLKKIIYGSLEAKEEHMIQLFRQSVQSGRIII</sequence>
<evidence type="ECO:0000256" key="9">
    <source>
        <dbReference type="PIRSR" id="PIRSR634015-1"/>
    </source>
</evidence>
<evidence type="ECO:0000256" key="4">
    <source>
        <dbReference type="ARBA" id="ARBA00022670"/>
    </source>
</evidence>
<dbReference type="InterPro" id="IPR042097">
    <property type="entry name" value="Aminopeptidase_N-like_N_sf"/>
</dbReference>
<keyword evidence="4" id="KW-0645">Protease</keyword>
<comment type="subcellular location">
    <subcellularLocation>
        <location evidence="1">Cytoplasm</location>
    </subcellularLocation>
</comment>
<feature type="domain" description="Peptidase M1 leukotriene A4 hydrolase/aminopeptidase C-terminal" evidence="12">
    <location>
        <begin position="471"/>
        <end position="615"/>
    </location>
</feature>
<dbReference type="PRINTS" id="PR00756">
    <property type="entry name" value="ALADIPTASE"/>
</dbReference>
<dbReference type="Gene3D" id="2.60.40.1730">
    <property type="entry name" value="tricorn interacting facor f3 domain"/>
    <property type="match status" value="1"/>
</dbReference>
<dbReference type="PANTHER" id="PTHR45726:SF3">
    <property type="entry name" value="LEUKOTRIENE A-4 HYDROLASE"/>
    <property type="match status" value="1"/>
</dbReference>
<keyword evidence="14" id="KW-1185">Reference proteome</keyword>
<protein>
    <submittedName>
        <fullName evidence="13">Peptidase family m1 containing protein</fullName>
    </submittedName>
</protein>
<keyword evidence="5 11" id="KW-0479">Metal-binding</keyword>
<dbReference type="InParanoid" id="A0A078B178"/>
<evidence type="ECO:0000256" key="5">
    <source>
        <dbReference type="ARBA" id="ARBA00022723"/>
    </source>
</evidence>
<dbReference type="SUPFAM" id="SSF48371">
    <property type="entry name" value="ARM repeat"/>
    <property type="match status" value="1"/>
</dbReference>
<evidence type="ECO:0000256" key="8">
    <source>
        <dbReference type="ARBA" id="ARBA00023049"/>
    </source>
</evidence>
<keyword evidence="3" id="KW-0963">Cytoplasm</keyword>
<reference evidence="13 14" key="1">
    <citation type="submission" date="2014-06" db="EMBL/GenBank/DDBJ databases">
        <authorList>
            <person name="Swart Estienne"/>
        </authorList>
    </citation>
    <scope>NUCLEOTIDE SEQUENCE [LARGE SCALE GENOMIC DNA]</scope>
    <source>
        <strain evidence="13 14">130c</strain>
    </source>
</reference>
<feature type="active site" description="Proton donor" evidence="9">
    <location>
        <position position="385"/>
    </location>
</feature>